<evidence type="ECO:0000256" key="1">
    <source>
        <dbReference type="ARBA" id="ARBA00022448"/>
    </source>
</evidence>
<dbReference type="GO" id="GO:0009279">
    <property type="term" value="C:cell outer membrane"/>
    <property type="evidence" value="ECO:0007669"/>
    <property type="project" value="TreeGrafter"/>
</dbReference>
<dbReference type="GO" id="GO:0030288">
    <property type="term" value="C:outer membrane-bounded periplasmic space"/>
    <property type="evidence" value="ECO:0007669"/>
    <property type="project" value="TreeGrafter"/>
</dbReference>
<organism evidence="6 7">
    <name type="scientific">Umboniibacter marinipuniceus</name>
    <dbReference type="NCBI Taxonomy" id="569599"/>
    <lineage>
        <taxon>Bacteria</taxon>
        <taxon>Pseudomonadati</taxon>
        <taxon>Pseudomonadota</taxon>
        <taxon>Gammaproteobacteria</taxon>
        <taxon>Cellvibrionales</taxon>
        <taxon>Cellvibrionaceae</taxon>
        <taxon>Umboniibacter</taxon>
    </lineage>
</organism>
<evidence type="ECO:0000256" key="3">
    <source>
        <dbReference type="ARBA" id="ARBA00022764"/>
    </source>
</evidence>
<evidence type="ECO:0000313" key="7">
    <source>
        <dbReference type="Proteomes" id="UP000267187"/>
    </source>
</evidence>
<feature type="signal peptide" evidence="4">
    <location>
        <begin position="1"/>
        <end position="27"/>
    </location>
</feature>
<keyword evidence="1" id="KW-0813">Transport</keyword>
<dbReference type="GO" id="GO:0017089">
    <property type="term" value="F:glycolipid transfer activity"/>
    <property type="evidence" value="ECO:0007669"/>
    <property type="project" value="TreeGrafter"/>
</dbReference>
<dbReference type="InterPro" id="IPR052037">
    <property type="entry name" value="LPS_export_LptA"/>
</dbReference>
<keyword evidence="7" id="KW-1185">Reference proteome</keyword>
<dbReference type="GO" id="GO:0015920">
    <property type="term" value="P:lipopolysaccharide transport"/>
    <property type="evidence" value="ECO:0007669"/>
    <property type="project" value="InterPro"/>
</dbReference>
<evidence type="ECO:0000256" key="4">
    <source>
        <dbReference type="SAM" id="SignalP"/>
    </source>
</evidence>
<dbReference type="Gene3D" id="2.60.450.10">
    <property type="entry name" value="Lipopolysaccharide (LPS) transport protein A like domain"/>
    <property type="match status" value="1"/>
</dbReference>
<dbReference type="OrthoDB" id="9795964at2"/>
<dbReference type="GO" id="GO:0001530">
    <property type="term" value="F:lipopolysaccharide binding"/>
    <property type="evidence" value="ECO:0007669"/>
    <property type="project" value="InterPro"/>
</dbReference>
<dbReference type="InterPro" id="IPR005653">
    <property type="entry name" value="OstA-like_N"/>
</dbReference>
<gene>
    <name evidence="6" type="ORF">DFR27_1884</name>
</gene>
<reference evidence="6 7" key="1">
    <citation type="submission" date="2018-10" db="EMBL/GenBank/DDBJ databases">
        <title>Genomic Encyclopedia of Type Strains, Phase IV (KMG-IV): sequencing the most valuable type-strain genomes for metagenomic binning, comparative biology and taxonomic classification.</title>
        <authorList>
            <person name="Goeker M."/>
        </authorList>
    </citation>
    <scope>NUCLEOTIDE SEQUENCE [LARGE SCALE GENOMIC DNA]</scope>
    <source>
        <strain evidence="6 7">DSM 25080</strain>
    </source>
</reference>
<feature type="chain" id="PRO_5018115907" evidence="4">
    <location>
        <begin position="28"/>
        <end position="171"/>
    </location>
</feature>
<evidence type="ECO:0000259" key="5">
    <source>
        <dbReference type="Pfam" id="PF03968"/>
    </source>
</evidence>
<dbReference type="PANTHER" id="PTHR36504:SF1">
    <property type="entry name" value="LIPOPOLYSACCHARIDE EXPORT SYSTEM PROTEIN LPTA"/>
    <property type="match status" value="1"/>
</dbReference>
<evidence type="ECO:0000256" key="2">
    <source>
        <dbReference type="ARBA" id="ARBA00022729"/>
    </source>
</evidence>
<dbReference type="InterPro" id="IPR014340">
    <property type="entry name" value="LptA"/>
</dbReference>
<proteinExistence type="predicted"/>
<name>A0A3M0A385_9GAMM</name>
<keyword evidence="2 4" id="KW-0732">Signal</keyword>
<sequence>MLKPIMNLLVNATLLLLICVFLSSANAHGLPEDRDKPIEMFSEDFSQDVARGITSYIGNAKIIQGSLIIEAGRIDVFYEDGEVVRVLAIGPPATFKDTPSSEVGEVYAQGNQVDYDLLTKLVVVTGEALFSNKGSEVSANRIEFDLERGAANASGGVRHVIQPPAQTPSEE</sequence>
<dbReference type="AlphaFoldDB" id="A0A3M0A385"/>
<dbReference type="PANTHER" id="PTHR36504">
    <property type="entry name" value="LIPOPOLYSACCHARIDE EXPORT SYSTEM PROTEIN LPTA"/>
    <property type="match status" value="1"/>
</dbReference>
<dbReference type="Proteomes" id="UP000267187">
    <property type="component" value="Unassembled WGS sequence"/>
</dbReference>
<evidence type="ECO:0000313" key="6">
    <source>
        <dbReference type="EMBL" id="RMA79443.1"/>
    </source>
</evidence>
<dbReference type="EMBL" id="REFJ01000004">
    <property type="protein sequence ID" value="RMA79443.1"/>
    <property type="molecule type" value="Genomic_DNA"/>
</dbReference>
<dbReference type="Pfam" id="PF03968">
    <property type="entry name" value="LptD_N"/>
    <property type="match status" value="1"/>
</dbReference>
<feature type="domain" description="Organic solvent tolerance-like N-terminal" evidence="5">
    <location>
        <begin position="45"/>
        <end position="148"/>
    </location>
</feature>
<dbReference type="RefSeq" id="WP_121877199.1">
    <property type="nucleotide sequence ID" value="NZ_REFJ01000004.1"/>
</dbReference>
<accession>A0A3M0A385</accession>
<protein>
    <submittedName>
        <fullName evidence="6">Lipopolysaccharide export system protein LptA</fullName>
    </submittedName>
</protein>
<keyword evidence="3" id="KW-0574">Periplasm</keyword>
<comment type="caution">
    <text evidence="6">The sequence shown here is derived from an EMBL/GenBank/DDBJ whole genome shotgun (WGS) entry which is preliminary data.</text>
</comment>
<dbReference type="NCBIfam" id="TIGR03002">
    <property type="entry name" value="outer_YhbN_LptA"/>
    <property type="match status" value="1"/>
</dbReference>